<proteinExistence type="predicted"/>
<evidence type="ECO:0000313" key="4">
    <source>
        <dbReference type="Proteomes" id="UP001176021"/>
    </source>
</evidence>
<evidence type="ECO:0000256" key="1">
    <source>
        <dbReference type="SAM" id="MobiDB-lite"/>
    </source>
</evidence>
<feature type="signal peptide" evidence="2">
    <location>
        <begin position="1"/>
        <end position="24"/>
    </location>
</feature>
<dbReference type="PROSITE" id="PS51257">
    <property type="entry name" value="PROKAR_LIPOPROTEIN"/>
    <property type="match status" value="1"/>
</dbReference>
<dbReference type="RefSeq" id="WP_302049028.1">
    <property type="nucleotide sequence ID" value="NZ_JAMJEV010000010.1"/>
</dbReference>
<comment type="caution">
    <text evidence="3">The sequence shown here is derived from an EMBL/GenBank/DDBJ whole genome shotgun (WGS) entry which is preliminary data.</text>
</comment>
<evidence type="ECO:0000313" key="3">
    <source>
        <dbReference type="EMBL" id="MDO0823874.1"/>
    </source>
</evidence>
<accession>A0ABT8QTG8</accession>
<dbReference type="EMBL" id="JAMJEV010000010">
    <property type="protein sequence ID" value="MDO0823874.1"/>
    <property type="molecule type" value="Genomic_DNA"/>
</dbReference>
<dbReference type="Proteomes" id="UP001176021">
    <property type="component" value="Unassembled WGS sequence"/>
</dbReference>
<gene>
    <name evidence="3" type="ORF">M8H41_13565</name>
</gene>
<feature type="chain" id="PRO_5047492800" description="Lipoprotein" evidence="2">
    <location>
        <begin position="25"/>
        <end position="294"/>
    </location>
</feature>
<reference evidence="3" key="1">
    <citation type="submission" date="2022-05" db="EMBL/GenBank/DDBJ databases">
        <title>Expanded diversity of anoxic marine methylotrophy in a Black Sea sulfate reducing microorganism.</title>
        <authorList>
            <person name="Fischer P.Q."/>
            <person name="Stams A.J.M."/>
            <person name="Villanueva L."/>
            <person name="Sousa D.Z."/>
        </authorList>
    </citation>
    <scope>NUCLEOTIDE SEQUENCE</scope>
    <source>
        <strain evidence="3">P130</strain>
    </source>
</reference>
<organism evidence="3 4">
    <name type="scientific">Desulfosporosinus nitroreducens</name>
    <dbReference type="NCBI Taxonomy" id="2018668"/>
    <lineage>
        <taxon>Bacteria</taxon>
        <taxon>Bacillati</taxon>
        <taxon>Bacillota</taxon>
        <taxon>Clostridia</taxon>
        <taxon>Eubacteriales</taxon>
        <taxon>Desulfitobacteriaceae</taxon>
        <taxon>Desulfosporosinus</taxon>
    </lineage>
</organism>
<feature type="region of interest" description="Disordered" evidence="1">
    <location>
        <begin position="20"/>
        <end position="57"/>
    </location>
</feature>
<sequence length="294" mass="33246">MKKLIISMVCFVMVLTGCSSTSKSENDVSVQTNNPDGINTSENNQQSQSASNSHTYSSLLRDIETSQSKFEKGYYDYQGNINNNIPVQMSIYPLGNDIVGSYFYEKQRKEIELKGKAGENIMILFEYDDTGKNTGIFQGTMETVDRIAGTWTSPDGKKSYPFALALKSILPGVEYGKRYRVTENDQEVEDFLNEIQGYILSGNKAKLAEQIVYPIYVKVDGEVTKLQNNDDFIQNYDQIFYPEFKQVVSNAFTKYLFANSQGIMFGEGMYNMWINEVIPTGRKPQLMISAINNA</sequence>
<evidence type="ECO:0000256" key="2">
    <source>
        <dbReference type="SAM" id="SignalP"/>
    </source>
</evidence>
<name>A0ABT8QTG8_9FIRM</name>
<feature type="compositionally biased region" description="Polar residues" evidence="1">
    <location>
        <begin position="20"/>
        <end position="40"/>
    </location>
</feature>
<evidence type="ECO:0008006" key="5">
    <source>
        <dbReference type="Google" id="ProtNLM"/>
    </source>
</evidence>
<keyword evidence="2" id="KW-0732">Signal</keyword>
<feature type="compositionally biased region" description="Low complexity" evidence="1">
    <location>
        <begin position="41"/>
        <end position="53"/>
    </location>
</feature>
<keyword evidence="4" id="KW-1185">Reference proteome</keyword>
<protein>
    <recommendedName>
        <fullName evidence="5">Lipoprotein</fullName>
    </recommendedName>
</protein>